<accession>A0A2N3NF07</accession>
<comment type="caution">
    <text evidence="5">The sequence shown here is derived from an EMBL/GenBank/DDBJ whole genome shotgun (WGS) entry which is preliminary data.</text>
</comment>
<feature type="domain" description="SAP" evidence="4">
    <location>
        <begin position="3"/>
        <end position="37"/>
    </location>
</feature>
<dbReference type="PANTHER" id="PTHR46551">
    <property type="entry name" value="SAP DOMAIN-CONTAINING RIBONUCLEOPROTEIN"/>
    <property type="match status" value="1"/>
</dbReference>
<evidence type="ECO:0000256" key="1">
    <source>
        <dbReference type="ARBA" id="ARBA00022553"/>
    </source>
</evidence>
<dbReference type="EMBL" id="NLAX01000008">
    <property type="protein sequence ID" value="PKS11030.1"/>
    <property type="molecule type" value="Genomic_DNA"/>
</dbReference>
<feature type="compositionally biased region" description="Basic and acidic residues" evidence="3">
    <location>
        <begin position="189"/>
        <end position="210"/>
    </location>
</feature>
<dbReference type="PANTHER" id="PTHR46551:SF1">
    <property type="entry name" value="SAP DOMAIN-CONTAINING RIBONUCLEOPROTEIN"/>
    <property type="match status" value="1"/>
</dbReference>
<feature type="compositionally biased region" description="Basic and acidic residues" evidence="3">
    <location>
        <begin position="134"/>
        <end position="165"/>
    </location>
</feature>
<dbReference type="InterPro" id="IPR003034">
    <property type="entry name" value="SAP_dom"/>
</dbReference>
<organism evidence="5 6">
    <name type="scientific">Lomentospora prolificans</name>
    <dbReference type="NCBI Taxonomy" id="41688"/>
    <lineage>
        <taxon>Eukaryota</taxon>
        <taxon>Fungi</taxon>
        <taxon>Dikarya</taxon>
        <taxon>Ascomycota</taxon>
        <taxon>Pezizomycotina</taxon>
        <taxon>Sordariomycetes</taxon>
        <taxon>Hypocreomycetidae</taxon>
        <taxon>Microascales</taxon>
        <taxon>Microascaceae</taxon>
        <taxon>Lomentospora</taxon>
    </lineage>
</organism>
<name>A0A2N3NF07_9PEZI</name>
<sequence>MEYTSLKVPELRKLLGERSLPVTGNKADLVARLQEDDKKKVASEAQPAEDEIDYSDDDVAITTKHPEPAIEAEKPQTAKADAPVESVKEAEASNADAAVPAESANGEVNAETIPADDAAAEKFALNLPPTSAEDEAKKRAERAKRFGLVEDDEERKKADRAKKFGIDTSSLAKSLDSALPDRPLKRGRAREDDGGDGNKRQSNNRRDNRRQGRGRGGRFNNRGGGGGGGRSQGSSILSDPTEKAKAEARAKRFGSG</sequence>
<proteinExistence type="inferred from homology"/>
<evidence type="ECO:0000256" key="3">
    <source>
        <dbReference type="SAM" id="MobiDB-lite"/>
    </source>
</evidence>
<feature type="compositionally biased region" description="Basic and acidic residues" evidence="3">
    <location>
        <begin position="64"/>
        <end position="76"/>
    </location>
</feature>
<feature type="compositionally biased region" description="Gly residues" evidence="3">
    <location>
        <begin position="222"/>
        <end position="231"/>
    </location>
</feature>
<reference evidence="5 6" key="1">
    <citation type="journal article" date="2017" name="G3 (Bethesda)">
        <title>First Draft Genome Sequence of the Pathogenic Fungus Lomentospora prolificans (Formerly Scedosporium prolificans).</title>
        <authorList>
            <person name="Luo R."/>
            <person name="Zimin A."/>
            <person name="Workman R."/>
            <person name="Fan Y."/>
            <person name="Pertea G."/>
            <person name="Grossman N."/>
            <person name="Wear M.P."/>
            <person name="Jia B."/>
            <person name="Miller H."/>
            <person name="Casadevall A."/>
            <person name="Timp W."/>
            <person name="Zhang S.X."/>
            <person name="Salzberg S.L."/>
        </authorList>
    </citation>
    <scope>NUCLEOTIDE SEQUENCE [LARGE SCALE GENOMIC DNA]</scope>
    <source>
        <strain evidence="5 6">JHH-5317</strain>
    </source>
</reference>
<keyword evidence="6" id="KW-1185">Reference proteome</keyword>
<dbReference type="Proteomes" id="UP000233524">
    <property type="component" value="Unassembled WGS sequence"/>
</dbReference>
<dbReference type="SUPFAM" id="SSF68906">
    <property type="entry name" value="SAP domain"/>
    <property type="match status" value="1"/>
</dbReference>
<dbReference type="PROSITE" id="PS50800">
    <property type="entry name" value="SAP"/>
    <property type="match status" value="1"/>
</dbReference>
<dbReference type="InterPro" id="IPR036361">
    <property type="entry name" value="SAP_dom_sf"/>
</dbReference>
<protein>
    <recommendedName>
        <fullName evidence="4">SAP domain-containing protein</fullName>
    </recommendedName>
</protein>
<feature type="region of interest" description="Disordered" evidence="3">
    <location>
        <begin position="36"/>
        <end position="256"/>
    </location>
</feature>
<keyword evidence="1" id="KW-0597">Phosphoprotein</keyword>
<dbReference type="InterPro" id="IPR040746">
    <property type="entry name" value="THO1_MOS11_C"/>
</dbReference>
<evidence type="ECO:0000256" key="2">
    <source>
        <dbReference type="ARBA" id="ARBA00046328"/>
    </source>
</evidence>
<dbReference type="VEuPathDB" id="FungiDB:jhhlp_002790"/>
<dbReference type="Pfam" id="PF02037">
    <property type="entry name" value="SAP"/>
    <property type="match status" value="1"/>
</dbReference>
<evidence type="ECO:0000313" key="6">
    <source>
        <dbReference type="Proteomes" id="UP000233524"/>
    </source>
</evidence>
<dbReference type="InterPro" id="IPR052240">
    <property type="entry name" value="SAP_domain_ribonucleoprotein"/>
</dbReference>
<feature type="compositionally biased region" description="Acidic residues" evidence="3">
    <location>
        <begin position="47"/>
        <end position="59"/>
    </location>
</feature>
<evidence type="ECO:0000259" key="4">
    <source>
        <dbReference type="PROSITE" id="PS50800"/>
    </source>
</evidence>
<dbReference type="Pfam" id="PF18592">
    <property type="entry name" value="Tho1_MOS11_C"/>
    <property type="match status" value="1"/>
</dbReference>
<dbReference type="OrthoDB" id="445357at2759"/>
<dbReference type="STRING" id="41688.A0A2N3NF07"/>
<dbReference type="InParanoid" id="A0A2N3NF07"/>
<dbReference type="GO" id="GO:0016973">
    <property type="term" value="P:poly(A)+ mRNA export from nucleus"/>
    <property type="evidence" value="ECO:0007669"/>
    <property type="project" value="TreeGrafter"/>
</dbReference>
<dbReference type="Gene3D" id="1.10.720.30">
    <property type="entry name" value="SAP domain"/>
    <property type="match status" value="1"/>
</dbReference>
<comment type="similarity">
    <text evidence="2">Belongs to the SAP domain-containing ribonucleoprotein family.</text>
</comment>
<dbReference type="SMART" id="SM00513">
    <property type="entry name" value="SAP"/>
    <property type="match status" value="1"/>
</dbReference>
<gene>
    <name evidence="5" type="ORF">jhhlp_002790</name>
</gene>
<evidence type="ECO:0000313" key="5">
    <source>
        <dbReference type="EMBL" id="PKS11030.1"/>
    </source>
</evidence>
<dbReference type="GO" id="GO:0005634">
    <property type="term" value="C:nucleus"/>
    <property type="evidence" value="ECO:0007669"/>
    <property type="project" value="TreeGrafter"/>
</dbReference>
<feature type="compositionally biased region" description="Basic and acidic residues" evidence="3">
    <location>
        <begin position="240"/>
        <end position="250"/>
    </location>
</feature>
<dbReference type="AlphaFoldDB" id="A0A2N3NF07"/>